<keyword evidence="2" id="KW-0677">Repeat</keyword>
<evidence type="ECO:0000256" key="2">
    <source>
        <dbReference type="ARBA" id="ARBA00022737"/>
    </source>
</evidence>
<dbReference type="NCBIfam" id="TIGR00756">
    <property type="entry name" value="PPR"/>
    <property type="match status" value="5"/>
</dbReference>
<feature type="repeat" description="PPR" evidence="3">
    <location>
        <begin position="149"/>
        <end position="183"/>
    </location>
</feature>
<feature type="repeat" description="PPR" evidence="3">
    <location>
        <begin position="522"/>
        <end position="556"/>
    </location>
</feature>
<organism evidence="4 5">
    <name type="scientific">Rubroshorea leprosula</name>
    <dbReference type="NCBI Taxonomy" id="152421"/>
    <lineage>
        <taxon>Eukaryota</taxon>
        <taxon>Viridiplantae</taxon>
        <taxon>Streptophyta</taxon>
        <taxon>Embryophyta</taxon>
        <taxon>Tracheophyta</taxon>
        <taxon>Spermatophyta</taxon>
        <taxon>Magnoliopsida</taxon>
        <taxon>eudicotyledons</taxon>
        <taxon>Gunneridae</taxon>
        <taxon>Pentapetalae</taxon>
        <taxon>rosids</taxon>
        <taxon>malvids</taxon>
        <taxon>Malvales</taxon>
        <taxon>Dipterocarpaceae</taxon>
        <taxon>Rubroshorea</taxon>
    </lineage>
</organism>
<protein>
    <recommendedName>
        <fullName evidence="6">Pentatricopeptide repeat-containing protein</fullName>
    </recommendedName>
</protein>
<dbReference type="Proteomes" id="UP001054252">
    <property type="component" value="Unassembled WGS sequence"/>
</dbReference>
<dbReference type="Pfam" id="PF13812">
    <property type="entry name" value="PPR_3"/>
    <property type="match status" value="1"/>
</dbReference>
<proteinExistence type="inferred from homology"/>
<comment type="similarity">
    <text evidence="1">Belongs to the PPR family. P subfamily.</text>
</comment>
<dbReference type="Pfam" id="PF13041">
    <property type="entry name" value="PPR_2"/>
    <property type="match status" value="2"/>
</dbReference>
<dbReference type="SUPFAM" id="SSF81901">
    <property type="entry name" value="HCP-like"/>
    <property type="match status" value="1"/>
</dbReference>
<dbReference type="PROSITE" id="PS51375">
    <property type="entry name" value="PPR"/>
    <property type="match status" value="5"/>
</dbReference>
<dbReference type="EMBL" id="BPVZ01000127">
    <property type="protein sequence ID" value="GKV38213.1"/>
    <property type="molecule type" value="Genomic_DNA"/>
</dbReference>
<accession>A0AAV5LLA3</accession>
<dbReference type="Pfam" id="PF12854">
    <property type="entry name" value="PPR_1"/>
    <property type="match status" value="1"/>
</dbReference>
<dbReference type="InterPro" id="IPR002885">
    <property type="entry name" value="PPR_rpt"/>
</dbReference>
<reference evidence="4 5" key="1">
    <citation type="journal article" date="2021" name="Commun. Biol.">
        <title>The genome of Shorea leprosula (Dipterocarpaceae) highlights the ecological relevance of drought in aseasonal tropical rainforests.</title>
        <authorList>
            <person name="Ng K.K.S."/>
            <person name="Kobayashi M.J."/>
            <person name="Fawcett J.A."/>
            <person name="Hatakeyama M."/>
            <person name="Paape T."/>
            <person name="Ng C.H."/>
            <person name="Ang C.C."/>
            <person name="Tnah L.H."/>
            <person name="Lee C.T."/>
            <person name="Nishiyama T."/>
            <person name="Sese J."/>
            <person name="O'Brien M.J."/>
            <person name="Copetti D."/>
            <person name="Mohd Noor M.I."/>
            <person name="Ong R.C."/>
            <person name="Putra M."/>
            <person name="Sireger I.Z."/>
            <person name="Indrioko S."/>
            <person name="Kosugi Y."/>
            <person name="Izuno A."/>
            <person name="Isagi Y."/>
            <person name="Lee S.L."/>
            <person name="Shimizu K.K."/>
        </authorList>
    </citation>
    <scope>NUCLEOTIDE SEQUENCE [LARGE SCALE GENOMIC DNA]</scope>
    <source>
        <strain evidence="4">214</strain>
    </source>
</reference>
<evidence type="ECO:0000313" key="4">
    <source>
        <dbReference type="EMBL" id="GKV38213.1"/>
    </source>
</evidence>
<name>A0AAV5LLA3_9ROSI</name>
<dbReference type="InterPro" id="IPR011990">
    <property type="entry name" value="TPR-like_helical_dom_sf"/>
</dbReference>
<evidence type="ECO:0000313" key="5">
    <source>
        <dbReference type="Proteomes" id="UP001054252"/>
    </source>
</evidence>
<evidence type="ECO:0000256" key="1">
    <source>
        <dbReference type="ARBA" id="ARBA00007626"/>
    </source>
</evidence>
<dbReference type="PANTHER" id="PTHR47936:SF1">
    <property type="entry name" value="PENTATRICOPEPTIDE REPEAT-CONTAINING PROTEIN GUN1, CHLOROPLASTIC"/>
    <property type="match status" value="1"/>
</dbReference>
<feature type="repeat" description="PPR" evidence="3">
    <location>
        <begin position="249"/>
        <end position="283"/>
    </location>
</feature>
<feature type="repeat" description="PPR" evidence="3">
    <location>
        <begin position="349"/>
        <end position="383"/>
    </location>
</feature>
<dbReference type="Gene3D" id="1.25.40.10">
    <property type="entry name" value="Tetratricopeptide repeat domain"/>
    <property type="match status" value="4"/>
</dbReference>
<dbReference type="AlphaFoldDB" id="A0AAV5LLA3"/>
<dbReference type="PANTHER" id="PTHR47936">
    <property type="entry name" value="PPR_LONG DOMAIN-CONTAINING PROTEIN"/>
    <property type="match status" value="1"/>
</dbReference>
<comment type="caution">
    <text evidence="4">The sequence shown here is derived from an EMBL/GenBank/DDBJ whole genome shotgun (WGS) entry which is preliminary data.</text>
</comment>
<sequence>MHLHRSQRFIQPFSTPRRPFSSSSSLNWRTQIKQSCLVSQISSILLQRHSWDVLLRNLNLSLKLTPPLFFQILRKTQSNPEISLNFFNWVRTHLGFEPDLKSQCHVIRIALQSGISQPVKPILESLVQTHPASVVAESMIRACEGKDSQSGALSLVLECYSSKGFFKEGLEVFRRMRIQGVTPSLRACNALLDALQRENEIALAWCFYGAVVRVGVAPNQLTWSSVAQIHCKNGKFERLVGFLDMGVYNSMIYNLVIDGYSKNGDFGAAFDRLNEMCERKINPSFRTYSSILDGACRYKDSEAIERIMGMMKCHLSENNLIIQKLSDLGKTYAAEMFFKRACDEKIELRDGTYGCMLRALSKEGRIDEAIQIYWVIMERGIRVSDSCYYGFVNLLCKKERSEAYELLRDIIGKGHCPPASELSTYITLQCRKRRWRGAEELLNLILDTGSLPNSLCCGSLMKHYCSTRQIDIAFTLHDKIEKLKGSLDVAAYNILLDGLWKEGKSEEAVRVFNYMKGINTVSSASFVSMISGLCRIKQLRRAMKIHDEMLKMGLKPDKASYKRLISGFK</sequence>
<evidence type="ECO:0000256" key="3">
    <source>
        <dbReference type="PROSITE-ProRule" id="PRU00708"/>
    </source>
</evidence>
<evidence type="ECO:0008006" key="6">
    <source>
        <dbReference type="Google" id="ProtNLM"/>
    </source>
</evidence>
<dbReference type="Pfam" id="PF01535">
    <property type="entry name" value="PPR"/>
    <property type="match status" value="1"/>
</dbReference>
<gene>
    <name evidence="4" type="ORF">SLEP1_g46148</name>
</gene>
<feature type="repeat" description="PPR" evidence="3">
    <location>
        <begin position="488"/>
        <end position="518"/>
    </location>
</feature>
<keyword evidence="5" id="KW-1185">Reference proteome</keyword>